<reference evidence="1 2" key="1">
    <citation type="journal article" date="2020" name="Cell Host Microbe">
        <title>Functional and Genomic Variation between Human-Derived Isolates of Lachnospiraceae Reveals Inter- and Intra-Species Diversity.</title>
        <authorList>
            <person name="Sorbara M.T."/>
            <person name="Littmann E.R."/>
            <person name="Fontana E."/>
            <person name="Moody T.U."/>
            <person name="Kohout C.E."/>
            <person name="Gjonbalaj M."/>
            <person name="Eaton V."/>
            <person name="Seok R."/>
            <person name="Leiner I.M."/>
            <person name="Pamer E.G."/>
        </authorList>
    </citation>
    <scope>NUCLEOTIDE SEQUENCE [LARGE SCALE GENOMIC DNA]</scope>
    <source>
        <strain evidence="1 2">MSK.17.74</strain>
    </source>
</reference>
<sequence>MTFEEAKKRPDYKFVLNGIESDIEDIRNNYMKRLYENGDPERGIAILEIGYVDIEVNLMTYEQVGEHPGDKRPIINYFSCIKCGDNEDDWRSDDYVDHDINVNWESDNWAEQLERDMFEALDKYVAENGYSYDHAN</sequence>
<accession>A0ABX2H440</accession>
<dbReference type="Proteomes" id="UP001644719">
    <property type="component" value="Unassembled WGS sequence"/>
</dbReference>
<dbReference type="RefSeq" id="WP_173769206.1">
    <property type="nucleotide sequence ID" value="NZ_JAAITS010000004.1"/>
</dbReference>
<organism evidence="1 2">
    <name type="scientific">Blautia faecis</name>
    <dbReference type="NCBI Taxonomy" id="871665"/>
    <lineage>
        <taxon>Bacteria</taxon>
        <taxon>Bacillati</taxon>
        <taxon>Bacillota</taxon>
        <taxon>Clostridia</taxon>
        <taxon>Lachnospirales</taxon>
        <taxon>Lachnospiraceae</taxon>
        <taxon>Blautia</taxon>
    </lineage>
</organism>
<keyword evidence="2" id="KW-1185">Reference proteome</keyword>
<dbReference type="EMBL" id="JAAITS010000004">
    <property type="protein sequence ID" value="NSG84222.1"/>
    <property type="molecule type" value="Genomic_DNA"/>
</dbReference>
<comment type="caution">
    <text evidence="1">The sequence shown here is derived from an EMBL/GenBank/DDBJ whole genome shotgun (WGS) entry which is preliminary data.</text>
</comment>
<evidence type="ECO:0000313" key="1">
    <source>
        <dbReference type="EMBL" id="NSG84222.1"/>
    </source>
</evidence>
<proteinExistence type="predicted"/>
<name>A0ABX2H440_9FIRM</name>
<evidence type="ECO:0000313" key="2">
    <source>
        <dbReference type="Proteomes" id="UP001644719"/>
    </source>
</evidence>
<protein>
    <submittedName>
        <fullName evidence="1">Uncharacterized protein</fullName>
    </submittedName>
</protein>
<gene>
    <name evidence="1" type="ORF">G5B17_01930</name>
</gene>